<dbReference type="Proteomes" id="UP001161423">
    <property type="component" value="Unassembled WGS sequence"/>
</dbReference>
<evidence type="ECO:0000313" key="4">
    <source>
        <dbReference type="Proteomes" id="UP001161423"/>
    </source>
</evidence>
<dbReference type="InterPro" id="IPR000073">
    <property type="entry name" value="AB_hydrolase_1"/>
</dbReference>
<comment type="caution">
    <text evidence="3">The sequence shown here is derived from an EMBL/GenBank/DDBJ whole genome shotgun (WGS) entry which is preliminary data.</text>
</comment>
<dbReference type="InterPro" id="IPR029058">
    <property type="entry name" value="AB_hydrolase_fold"/>
</dbReference>
<reference evidence="3" key="1">
    <citation type="journal article" date="2014" name="Int. J. Syst. Evol. Microbiol.">
        <title>Complete genome of a new Firmicutes species belonging to the dominant human colonic microbiota ('Ruminococcus bicirculans') reveals two chromosomes and a selective capacity to utilize plant glucans.</title>
        <authorList>
            <consortium name="NISC Comparative Sequencing Program"/>
            <person name="Wegmann U."/>
            <person name="Louis P."/>
            <person name="Goesmann A."/>
            <person name="Henrissat B."/>
            <person name="Duncan S.H."/>
            <person name="Flint H.J."/>
        </authorList>
    </citation>
    <scope>NUCLEOTIDE SEQUENCE</scope>
    <source>
        <strain evidence="3">NBRC 102424</strain>
    </source>
</reference>
<organism evidence="3 4">
    <name type="scientific">Methylophaga thalassica</name>
    <dbReference type="NCBI Taxonomy" id="40223"/>
    <lineage>
        <taxon>Bacteria</taxon>
        <taxon>Pseudomonadati</taxon>
        <taxon>Pseudomonadota</taxon>
        <taxon>Gammaproteobacteria</taxon>
        <taxon>Thiotrichales</taxon>
        <taxon>Piscirickettsiaceae</taxon>
        <taxon>Methylophaga</taxon>
    </lineage>
</organism>
<reference evidence="3" key="2">
    <citation type="submission" date="2023-01" db="EMBL/GenBank/DDBJ databases">
        <title>Draft genome sequence of Methylophaga thalassica strain NBRC 102424.</title>
        <authorList>
            <person name="Sun Q."/>
            <person name="Mori K."/>
        </authorList>
    </citation>
    <scope>NUCLEOTIDE SEQUENCE</scope>
    <source>
        <strain evidence="3">NBRC 102424</strain>
    </source>
</reference>
<protein>
    <recommendedName>
        <fullName evidence="2">AB hydrolase-1 domain-containing protein</fullName>
    </recommendedName>
</protein>
<dbReference type="PRINTS" id="PR00111">
    <property type="entry name" value="ABHYDROLASE"/>
</dbReference>
<dbReference type="PANTHER" id="PTHR43798:SF33">
    <property type="entry name" value="HYDROLASE, PUTATIVE (AFU_ORTHOLOGUE AFUA_2G14860)-RELATED"/>
    <property type="match status" value="1"/>
</dbReference>
<dbReference type="Gene3D" id="3.40.50.1820">
    <property type="entry name" value="alpha/beta hydrolase"/>
    <property type="match status" value="1"/>
</dbReference>
<evidence type="ECO:0000256" key="1">
    <source>
        <dbReference type="SAM" id="SignalP"/>
    </source>
</evidence>
<dbReference type="EMBL" id="BSND01000003">
    <property type="protein sequence ID" value="GLP98178.1"/>
    <property type="molecule type" value="Genomic_DNA"/>
</dbReference>
<evidence type="ECO:0000259" key="2">
    <source>
        <dbReference type="Pfam" id="PF00561"/>
    </source>
</evidence>
<keyword evidence="1" id="KW-0732">Signal</keyword>
<feature type="domain" description="AB hydrolase-1" evidence="2">
    <location>
        <begin position="49"/>
        <end position="155"/>
    </location>
</feature>
<dbReference type="Pfam" id="PF00561">
    <property type="entry name" value="Abhydrolase_1"/>
    <property type="match status" value="1"/>
</dbReference>
<sequence>MSVNSISTVIFLCLFLSSAYASEYPKAPGVRYDVGGYKLHMLCKGHGQPVVIIDTGLGDDSTAWFNIQNNIAKHTRTCVYDRAGYGWSDAGPQPRTSVRIANELETLIHKAKLDGPFILVGHSFGGYNMRVFAASHPEEVTGIVLVDASHENQYEKLNIKLPQNYDRKRNIIILPKPSGTPLNAEQSMLKERAINAARTEISSLYQSALQVKHLRHLPNVPLVVISRGQSEWQGQKDAENREKIWVHLQQDLWKLTSHSQHLFAFHSGHDIHLHQPDIIVNAVLDMVSTHQGQVMH</sequence>
<keyword evidence="4" id="KW-1185">Reference proteome</keyword>
<gene>
    <name evidence="3" type="ORF">GCM10007891_00320</name>
</gene>
<dbReference type="InterPro" id="IPR050266">
    <property type="entry name" value="AB_hydrolase_sf"/>
</dbReference>
<dbReference type="RefSeq" id="WP_284722054.1">
    <property type="nucleotide sequence ID" value="NZ_BSND01000003.1"/>
</dbReference>
<dbReference type="SUPFAM" id="SSF53474">
    <property type="entry name" value="alpha/beta-Hydrolases"/>
    <property type="match status" value="1"/>
</dbReference>
<dbReference type="PANTHER" id="PTHR43798">
    <property type="entry name" value="MONOACYLGLYCEROL LIPASE"/>
    <property type="match status" value="1"/>
</dbReference>
<evidence type="ECO:0000313" key="3">
    <source>
        <dbReference type="EMBL" id="GLP98178.1"/>
    </source>
</evidence>
<feature type="chain" id="PRO_5046299403" description="AB hydrolase-1 domain-containing protein" evidence="1">
    <location>
        <begin position="22"/>
        <end position="296"/>
    </location>
</feature>
<name>A0ABQ5TSK5_9GAMM</name>
<feature type="signal peptide" evidence="1">
    <location>
        <begin position="1"/>
        <end position="21"/>
    </location>
</feature>
<accession>A0ABQ5TSK5</accession>
<proteinExistence type="predicted"/>